<feature type="coiled-coil region" evidence="1">
    <location>
        <begin position="19"/>
        <end position="46"/>
    </location>
</feature>
<name>A0A4R2P157_RHOAD</name>
<keyword evidence="1" id="KW-0175">Coiled coil</keyword>
<dbReference type="EMBL" id="SLXL01000001">
    <property type="protein sequence ID" value="TCP27654.1"/>
    <property type="molecule type" value="Genomic_DNA"/>
</dbReference>
<dbReference type="Proteomes" id="UP000295733">
    <property type="component" value="Unassembled WGS sequence"/>
</dbReference>
<sequence>MTRPDPRLVGLARISGALRAAKLLRLAEANARLRRVEQELAALDAPEMAAAAPGDIAALAVTGAARARWCAARRAALIAAQDRARAARDAALAEARGAVGRDAAVARLCERDGFRHPGGPDR</sequence>
<dbReference type="AlphaFoldDB" id="A0A4R2P157"/>
<reference evidence="2 3" key="1">
    <citation type="submission" date="2019-03" db="EMBL/GenBank/DDBJ databases">
        <title>Genomic Encyclopedia of Type Strains, Phase IV (KMG-IV): sequencing the most valuable type-strain genomes for metagenomic binning, comparative biology and taxonomic classification.</title>
        <authorList>
            <person name="Goeker M."/>
        </authorList>
    </citation>
    <scope>NUCLEOTIDE SEQUENCE [LARGE SCALE GENOMIC DNA]</scope>
    <source>
        <strain evidence="2 3">DSM 2781</strain>
    </source>
</reference>
<evidence type="ECO:0008006" key="4">
    <source>
        <dbReference type="Google" id="ProtNLM"/>
    </source>
</evidence>
<accession>A0A4R2P157</accession>
<protein>
    <recommendedName>
        <fullName evidence="4">Flagellar export protein FliJ</fullName>
    </recommendedName>
</protein>
<evidence type="ECO:0000313" key="3">
    <source>
        <dbReference type="Proteomes" id="UP000295733"/>
    </source>
</evidence>
<keyword evidence="3" id="KW-1185">Reference proteome</keyword>
<organism evidence="2 3">
    <name type="scientific">Rhodovulum adriaticum</name>
    <name type="common">Rhodopseudomonas adriatica</name>
    <dbReference type="NCBI Taxonomy" id="35804"/>
    <lineage>
        <taxon>Bacteria</taxon>
        <taxon>Pseudomonadati</taxon>
        <taxon>Pseudomonadota</taxon>
        <taxon>Alphaproteobacteria</taxon>
        <taxon>Rhodobacterales</taxon>
        <taxon>Paracoccaceae</taxon>
        <taxon>Rhodovulum</taxon>
    </lineage>
</organism>
<comment type="caution">
    <text evidence="2">The sequence shown here is derived from an EMBL/GenBank/DDBJ whole genome shotgun (WGS) entry which is preliminary data.</text>
</comment>
<evidence type="ECO:0000256" key="1">
    <source>
        <dbReference type="SAM" id="Coils"/>
    </source>
</evidence>
<dbReference type="RefSeq" id="WP_132599210.1">
    <property type="nucleotide sequence ID" value="NZ_NRRP01000004.1"/>
</dbReference>
<proteinExistence type="predicted"/>
<evidence type="ECO:0000313" key="2">
    <source>
        <dbReference type="EMBL" id="TCP27654.1"/>
    </source>
</evidence>
<gene>
    <name evidence="2" type="ORF">EV656_101563</name>
</gene>